<evidence type="ECO:0000313" key="1">
    <source>
        <dbReference type="EMBL" id="CAG8434153.1"/>
    </source>
</evidence>
<name>A0ACA9JTQ7_9GLOM</name>
<keyword evidence="2" id="KW-1185">Reference proteome</keyword>
<dbReference type="Proteomes" id="UP000789860">
    <property type="component" value="Unassembled WGS sequence"/>
</dbReference>
<organism evidence="1 2">
    <name type="scientific">Scutellospora calospora</name>
    <dbReference type="NCBI Taxonomy" id="85575"/>
    <lineage>
        <taxon>Eukaryota</taxon>
        <taxon>Fungi</taxon>
        <taxon>Fungi incertae sedis</taxon>
        <taxon>Mucoromycota</taxon>
        <taxon>Glomeromycotina</taxon>
        <taxon>Glomeromycetes</taxon>
        <taxon>Diversisporales</taxon>
        <taxon>Gigasporaceae</taxon>
        <taxon>Scutellospora</taxon>
    </lineage>
</organism>
<dbReference type="EMBL" id="CAJVPM010000008">
    <property type="protein sequence ID" value="CAG8434153.1"/>
    <property type="molecule type" value="Genomic_DNA"/>
</dbReference>
<proteinExistence type="predicted"/>
<accession>A0ACA9JTQ7</accession>
<reference evidence="1" key="1">
    <citation type="submission" date="2021-06" db="EMBL/GenBank/DDBJ databases">
        <authorList>
            <person name="Kallberg Y."/>
            <person name="Tangrot J."/>
            <person name="Rosling A."/>
        </authorList>
    </citation>
    <scope>NUCLEOTIDE SEQUENCE</scope>
    <source>
        <strain evidence="1">AU212A</strain>
    </source>
</reference>
<comment type="caution">
    <text evidence="1">The sequence shown here is derived from an EMBL/GenBank/DDBJ whole genome shotgun (WGS) entry which is preliminary data.</text>
</comment>
<gene>
    <name evidence="1" type="ORF">SCALOS_LOCUS27</name>
</gene>
<sequence>MYCASSPLVGRNQHAPEIMERIWMILSSGNIKVGFLLYGVFSLPIVFTKKLIVTYGAIRETIAYLSYGLSSGIDRKFKMMKIIQVRSIGGIYNGSVKHS</sequence>
<evidence type="ECO:0000313" key="2">
    <source>
        <dbReference type="Proteomes" id="UP000789860"/>
    </source>
</evidence>
<protein>
    <submittedName>
        <fullName evidence="1">8256_t:CDS:1</fullName>
    </submittedName>
</protein>